<gene>
    <name evidence="6" type="ORF">HK100_009225</name>
</gene>
<proteinExistence type="predicted"/>
<dbReference type="AlphaFoldDB" id="A0AAD5XF85"/>
<dbReference type="PANTHER" id="PTHR40621:SF6">
    <property type="entry name" value="AP-1-LIKE TRANSCRIPTION FACTOR YAP1-RELATED"/>
    <property type="match status" value="1"/>
</dbReference>
<evidence type="ECO:0000313" key="6">
    <source>
        <dbReference type="EMBL" id="KAJ3128353.1"/>
    </source>
</evidence>
<sequence length="223" mass="24972">MDDMASTETSGSRYNPHSNRGRRKQATDPSGKRQLQMREAQRALRARKQEYILDLEQKVSTLTQENVFLKQQVQILSISVPSTSVPCFNQNCAAQIQALQLEILELQTASFMNNKNFATVPVAVSDQMTGTDSEFSGTGSSPSDATQKSVEGINSNALKDPVFDSYSNWIDEIEGTKLKKDKKWPSGEELYGPVDIEPFITRAKSIQSLKDTRVLDRLFNLFV</sequence>
<dbReference type="Proteomes" id="UP001211907">
    <property type="component" value="Unassembled WGS sequence"/>
</dbReference>
<evidence type="ECO:0000259" key="5">
    <source>
        <dbReference type="SMART" id="SM00338"/>
    </source>
</evidence>
<dbReference type="GO" id="GO:0001228">
    <property type="term" value="F:DNA-binding transcription activator activity, RNA polymerase II-specific"/>
    <property type="evidence" value="ECO:0007669"/>
    <property type="project" value="TreeGrafter"/>
</dbReference>
<dbReference type="PANTHER" id="PTHR40621">
    <property type="entry name" value="TRANSCRIPTION FACTOR KAPC-RELATED"/>
    <property type="match status" value="1"/>
</dbReference>
<dbReference type="CDD" id="cd14688">
    <property type="entry name" value="bZIP_YAP"/>
    <property type="match status" value="1"/>
</dbReference>
<organism evidence="6 7">
    <name type="scientific">Physocladia obscura</name>
    <dbReference type="NCBI Taxonomy" id="109957"/>
    <lineage>
        <taxon>Eukaryota</taxon>
        <taxon>Fungi</taxon>
        <taxon>Fungi incertae sedis</taxon>
        <taxon>Chytridiomycota</taxon>
        <taxon>Chytridiomycota incertae sedis</taxon>
        <taxon>Chytridiomycetes</taxon>
        <taxon>Chytridiales</taxon>
        <taxon>Chytriomycetaceae</taxon>
        <taxon>Physocladia</taxon>
    </lineage>
</organism>
<feature type="domain" description="BZIP" evidence="5">
    <location>
        <begin position="26"/>
        <end position="89"/>
    </location>
</feature>
<name>A0AAD5XF85_9FUNG</name>
<evidence type="ECO:0000256" key="4">
    <source>
        <dbReference type="SAM" id="MobiDB-lite"/>
    </source>
</evidence>
<reference evidence="6" key="1">
    <citation type="submission" date="2020-05" db="EMBL/GenBank/DDBJ databases">
        <title>Phylogenomic resolution of chytrid fungi.</title>
        <authorList>
            <person name="Stajich J.E."/>
            <person name="Amses K."/>
            <person name="Simmons R."/>
            <person name="Seto K."/>
            <person name="Myers J."/>
            <person name="Bonds A."/>
            <person name="Quandt C.A."/>
            <person name="Barry K."/>
            <person name="Liu P."/>
            <person name="Grigoriev I."/>
            <person name="Longcore J.E."/>
            <person name="James T.Y."/>
        </authorList>
    </citation>
    <scope>NUCLEOTIDE SEQUENCE</scope>
    <source>
        <strain evidence="6">JEL0513</strain>
    </source>
</reference>
<dbReference type="Pfam" id="PF00170">
    <property type="entry name" value="bZIP_1"/>
    <property type="match status" value="1"/>
</dbReference>
<comment type="caution">
    <text evidence="6">The sequence shown here is derived from an EMBL/GenBank/DDBJ whole genome shotgun (WGS) entry which is preliminary data.</text>
</comment>
<accession>A0AAD5XF85</accession>
<evidence type="ECO:0000256" key="1">
    <source>
        <dbReference type="ARBA" id="ARBA00004123"/>
    </source>
</evidence>
<dbReference type="GO" id="GO:0090575">
    <property type="term" value="C:RNA polymerase II transcription regulator complex"/>
    <property type="evidence" value="ECO:0007669"/>
    <property type="project" value="TreeGrafter"/>
</dbReference>
<feature type="compositionally biased region" description="Polar residues" evidence="4">
    <location>
        <begin position="1"/>
        <end position="18"/>
    </location>
</feature>
<evidence type="ECO:0000313" key="7">
    <source>
        <dbReference type="Proteomes" id="UP001211907"/>
    </source>
</evidence>
<dbReference type="GO" id="GO:0000976">
    <property type="term" value="F:transcription cis-regulatory region binding"/>
    <property type="evidence" value="ECO:0007669"/>
    <property type="project" value="InterPro"/>
</dbReference>
<feature type="non-terminal residue" evidence="6">
    <location>
        <position position="223"/>
    </location>
</feature>
<dbReference type="SMART" id="SM00338">
    <property type="entry name" value="BRLZ"/>
    <property type="match status" value="1"/>
</dbReference>
<dbReference type="EMBL" id="JADGJH010000469">
    <property type="protein sequence ID" value="KAJ3128353.1"/>
    <property type="molecule type" value="Genomic_DNA"/>
</dbReference>
<dbReference type="SUPFAM" id="SSF57959">
    <property type="entry name" value="Leucine zipper domain"/>
    <property type="match status" value="1"/>
</dbReference>
<evidence type="ECO:0000256" key="3">
    <source>
        <dbReference type="SAM" id="Coils"/>
    </source>
</evidence>
<evidence type="ECO:0000256" key="2">
    <source>
        <dbReference type="ARBA" id="ARBA00023242"/>
    </source>
</evidence>
<dbReference type="InterPro" id="IPR050936">
    <property type="entry name" value="AP-1-like"/>
</dbReference>
<comment type="subcellular location">
    <subcellularLocation>
        <location evidence="1">Nucleus</location>
    </subcellularLocation>
</comment>
<dbReference type="Gene3D" id="1.20.5.170">
    <property type="match status" value="1"/>
</dbReference>
<dbReference type="InterPro" id="IPR046347">
    <property type="entry name" value="bZIP_sf"/>
</dbReference>
<feature type="region of interest" description="Disordered" evidence="4">
    <location>
        <begin position="1"/>
        <end position="36"/>
    </location>
</feature>
<keyword evidence="7" id="KW-1185">Reference proteome</keyword>
<keyword evidence="3" id="KW-0175">Coiled coil</keyword>
<protein>
    <recommendedName>
        <fullName evidence="5">BZIP domain-containing protein</fullName>
    </recommendedName>
</protein>
<dbReference type="InterPro" id="IPR004827">
    <property type="entry name" value="bZIP"/>
</dbReference>
<feature type="coiled-coil region" evidence="3">
    <location>
        <begin position="52"/>
        <end position="109"/>
    </location>
</feature>
<keyword evidence="2" id="KW-0539">Nucleus</keyword>